<dbReference type="OrthoDB" id="9785951at2"/>
<dbReference type="Proteomes" id="UP000287243">
    <property type="component" value="Chromosome"/>
</dbReference>
<dbReference type="SUPFAM" id="SSF56300">
    <property type="entry name" value="Metallo-dependent phosphatases"/>
    <property type="match status" value="1"/>
</dbReference>
<dbReference type="AlphaFoldDB" id="A0A410P418"/>
<reference evidence="4 5" key="1">
    <citation type="submission" date="2017-01" db="EMBL/GenBank/DDBJ databases">
        <title>First insights into the biology of 'candidatus Vampirococcus archaeovorus'.</title>
        <authorList>
            <person name="Kizina J."/>
            <person name="Jordan S."/>
            <person name="Stueber K."/>
            <person name="Reinhardt R."/>
            <person name="Harder J."/>
        </authorList>
    </citation>
    <scope>NUCLEOTIDE SEQUENCE [LARGE SCALE GENOMIC DNA]</scope>
    <source>
        <strain evidence="4 5">LiM</strain>
    </source>
</reference>
<proteinExistence type="inferred from homology"/>
<keyword evidence="2" id="KW-0479">Metal-binding</keyword>
<name>A0A410P418_VELA1</name>
<keyword evidence="5" id="KW-1185">Reference proteome</keyword>
<dbReference type="InterPro" id="IPR029052">
    <property type="entry name" value="Metallo-depent_PP-like"/>
</dbReference>
<dbReference type="GO" id="GO:0016787">
    <property type="term" value="F:hydrolase activity"/>
    <property type="evidence" value="ECO:0007669"/>
    <property type="project" value="UniProtKB-UniRule"/>
</dbReference>
<evidence type="ECO:0000256" key="1">
    <source>
        <dbReference type="ARBA" id="ARBA00008950"/>
    </source>
</evidence>
<evidence type="ECO:0000313" key="5">
    <source>
        <dbReference type="Proteomes" id="UP000287243"/>
    </source>
</evidence>
<organism evidence="4 5">
    <name type="scientific">Velamenicoccus archaeovorus</name>
    <dbReference type="NCBI Taxonomy" id="1930593"/>
    <lineage>
        <taxon>Bacteria</taxon>
        <taxon>Pseudomonadati</taxon>
        <taxon>Candidatus Omnitrophota</taxon>
        <taxon>Candidatus Velamenicoccus</taxon>
    </lineage>
</organism>
<evidence type="ECO:0000256" key="2">
    <source>
        <dbReference type="RuleBase" id="RU362039"/>
    </source>
</evidence>
<evidence type="ECO:0000313" key="4">
    <source>
        <dbReference type="EMBL" id="QAT16906.1"/>
    </source>
</evidence>
<comment type="cofactor">
    <cofactor evidence="2">
        <name>a divalent metal cation</name>
        <dbReference type="ChEBI" id="CHEBI:60240"/>
    </cofactor>
</comment>
<sequence length="162" mass="18493">MRICIISDTHIPDRYEELPVQLVSEIKQSDLVIHAGDFTSYDLYQQIRHLKPLKAVLGNMDTPELREHLKEKETFTVKNFKIGIMHGYGNPAMMLQTIKENFDNSFDLVVFGHSHTPFQEKSGKTTYLNPGSPTDKIFAPYNTFGIVEINGDLRAKIERIGP</sequence>
<feature type="domain" description="Calcineurin-like phosphoesterase" evidence="3">
    <location>
        <begin position="1"/>
        <end position="150"/>
    </location>
</feature>
<protein>
    <recommendedName>
        <fullName evidence="2">Phosphoesterase</fullName>
        <ecNumber evidence="2">3.1.4.-</ecNumber>
    </recommendedName>
</protein>
<evidence type="ECO:0000259" key="3">
    <source>
        <dbReference type="Pfam" id="PF12850"/>
    </source>
</evidence>
<dbReference type="PANTHER" id="PTHR11124">
    <property type="entry name" value="VACUOLAR SORTING PROTEIN VPS29"/>
    <property type="match status" value="1"/>
</dbReference>
<dbReference type="RefSeq" id="WP_128699547.1">
    <property type="nucleotide sequence ID" value="NZ_CP019384.1"/>
</dbReference>
<dbReference type="KEGG" id="vai:BU251_03740"/>
<dbReference type="InterPro" id="IPR024654">
    <property type="entry name" value="Calcineurin-like_PHP_lpxH"/>
</dbReference>
<dbReference type="EC" id="3.1.4.-" evidence="2"/>
<gene>
    <name evidence="4" type="ORF">BU251_03740</name>
</gene>
<dbReference type="InterPro" id="IPR000979">
    <property type="entry name" value="Phosphodiesterase_MJ0936/Vps29"/>
</dbReference>
<dbReference type="GO" id="GO:0046872">
    <property type="term" value="F:metal ion binding"/>
    <property type="evidence" value="ECO:0007669"/>
    <property type="project" value="UniProtKB-KW"/>
</dbReference>
<dbReference type="Gene3D" id="3.60.21.10">
    <property type="match status" value="1"/>
</dbReference>
<dbReference type="EMBL" id="CP019384">
    <property type="protein sequence ID" value="QAT16906.1"/>
    <property type="molecule type" value="Genomic_DNA"/>
</dbReference>
<accession>A0A410P418</accession>
<comment type="similarity">
    <text evidence="1 2">Belongs to the metallophosphoesterase superfamily. YfcE family.</text>
</comment>
<dbReference type="Pfam" id="PF12850">
    <property type="entry name" value="Metallophos_2"/>
    <property type="match status" value="1"/>
</dbReference>
<dbReference type="NCBIfam" id="TIGR00040">
    <property type="entry name" value="yfcE"/>
    <property type="match status" value="1"/>
</dbReference>